<dbReference type="Gene3D" id="2.60.120.10">
    <property type="entry name" value="Jelly Rolls"/>
    <property type="match status" value="1"/>
</dbReference>
<dbReference type="PANTHER" id="PTHR33387">
    <property type="entry name" value="RMLC-LIKE JELLY ROLL FOLD PROTEIN"/>
    <property type="match status" value="1"/>
</dbReference>
<dbReference type="PANTHER" id="PTHR33387:SF3">
    <property type="entry name" value="DUF985 DOMAIN-CONTAINING PROTEIN"/>
    <property type="match status" value="1"/>
</dbReference>
<dbReference type="Proteomes" id="UP000184212">
    <property type="component" value="Unassembled WGS sequence"/>
</dbReference>
<dbReference type="AlphaFoldDB" id="A0A1M5XA26"/>
<feature type="domain" description="DUF985" evidence="1">
    <location>
        <begin position="6"/>
        <end position="144"/>
    </location>
</feature>
<evidence type="ECO:0000313" key="2">
    <source>
        <dbReference type="EMBL" id="SHH96680.1"/>
    </source>
</evidence>
<dbReference type="CDD" id="cd06121">
    <property type="entry name" value="cupin_YML079wp"/>
    <property type="match status" value="1"/>
</dbReference>
<dbReference type="InterPro" id="IPR039935">
    <property type="entry name" value="YML079W-like"/>
</dbReference>
<sequence length="166" mass="18679">MQPAAYWIDHLDLKPHPEGGFYKETYRATENIPVAALPGRFKGARSFSTAIYFLLRSQDKSLFHRIKSDELWHFHAGSTLAIYVLSETGLTIHKLGSRLEEGDRLQVVVPANTWFGAKVVDTNAYTLAGCTVAPGFDFQDFEMATTSQLLNDFPKHHEIIRLLTPA</sequence>
<dbReference type="InterPro" id="IPR014710">
    <property type="entry name" value="RmlC-like_jellyroll"/>
</dbReference>
<protein>
    <recommendedName>
        <fullName evidence="1">DUF985 domain-containing protein</fullName>
    </recommendedName>
</protein>
<dbReference type="SUPFAM" id="SSF51182">
    <property type="entry name" value="RmlC-like cupins"/>
    <property type="match status" value="1"/>
</dbReference>
<proteinExistence type="predicted"/>
<reference evidence="2 3" key="1">
    <citation type="submission" date="2016-11" db="EMBL/GenBank/DDBJ databases">
        <authorList>
            <person name="Jaros S."/>
            <person name="Januszkiewicz K."/>
            <person name="Wedrychowicz H."/>
        </authorList>
    </citation>
    <scope>NUCLEOTIDE SEQUENCE [LARGE SCALE GENOMIC DNA]</scope>
    <source>
        <strain evidence="2 3">DSM 24574</strain>
    </source>
</reference>
<dbReference type="EMBL" id="FQWQ01000006">
    <property type="protein sequence ID" value="SHH96680.1"/>
    <property type="molecule type" value="Genomic_DNA"/>
</dbReference>
<evidence type="ECO:0000259" key="1">
    <source>
        <dbReference type="Pfam" id="PF06172"/>
    </source>
</evidence>
<keyword evidence="3" id="KW-1185">Reference proteome</keyword>
<dbReference type="InterPro" id="IPR011051">
    <property type="entry name" value="RmlC_Cupin_sf"/>
</dbReference>
<name>A0A1M5XA26_9BACT</name>
<dbReference type="OrthoDB" id="9798288at2"/>
<evidence type="ECO:0000313" key="3">
    <source>
        <dbReference type="Proteomes" id="UP000184212"/>
    </source>
</evidence>
<gene>
    <name evidence="2" type="ORF">SAMN04488109_6301</name>
</gene>
<dbReference type="Pfam" id="PF06172">
    <property type="entry name" value="Cupin_5"/>
    <property type="match status" value="1"/>
</dbReference>
<organism evidence="2 3">
    <name type="scientific">Chryseolinea serpens</name>
    <dbReference type="NCBI Taxonomy" id="947013"/>
    <lineage>
        <taxon>Bacteria</taxon>
        <taxon>Pseudomonadati</taxon>
        <taxon>Bacteroidota</taxon>
        <taxon>Cytophagia</taxon>
        <taxon>Cytophagales</taxon>
        <taxon>Fulvivirgaceae</taxon>
        <taxon>Chryseolinea</taxon>
    </lineage>
</organism>
<accession>A0A1M5XA26</accession>
<dbReference type="InterPro" id="IPR009327">
    <property type="entry name" value="Cupin_DUF985"/>
</dbReference>
<dbReference type="RefSeq" id="WP_073142569.1">
    <property type="nucleotide sequence ID" value="NZ_FQWQ01000006.1"/>
</dbReference>